<name>A0A0M3I929_ASCLU</name>
<sequence length="144" mass="16706">MGVDYSSLLLCLNRQAFTHASLFATETRRNRFHGEVAKLEKELQLLREQFKRKSDDFNATLEDATLANDHRVSKDGRVEALQELESRKFEISDFRSHLETAEQRSATLQQEYFNIVKDRETNRDSLSFQSIISRSLVSESDPYG</sequence>
<proteinExistence type="predicted"/>
<keyword evidence="2" id="KW-1185">Reference proteome</keyword>
<evidence type="ECO:0000313" key="2">
    <source>
        <dbReference type="Proteomes" id="UP000036681"/>
    </source>
</evidence>
<protein>
    <submittedName>
        <fullName evidence="3">IF rod domain-containing protein</fullName>
    </submittedName>
</protein>
<reference evidence="3" key="1">
    <citation type="submission" date="2017-02" db="UniProtKB">
        <authorList>
            <consortium name="WormBaseParasite"/>
        </authorList>
    </citation>
    <scope>IDENTIFICATION</scope>
</reference>
<dbReference type="WBParaSite" id="ALUE_0001391401-mRNA-1">
    <property type="protein sequence ID" value="ALUE_0001391401-mRNA-1"/>
    <property type="gene ID" value="ALUE_0001391401"/>
</dbReference>
<organism evidence="2 3">
    <name type="scientific">Ascaris lumbricoides</name>
    <name type="common">Giant roundworm</name>
    <dbReference type="NCBI Taxonomy" id="6252"/>
    <lineage>
        <taxon>Eukaryota</taxon>
        <taxon>Metazoa</taxon>
        <taxon>Ecdysozoa</taxon>
        <taxon>Nematoda</taxon>
        <taxon>Chromadorea</taxon>
        <taxon>Rhabditida</taxon>
        <taxon>Spirurina</taxon>
        <taxon>Ascaridomorpha</taxon>
        <taxon>Ascaridoidea</taxon>
        <taxon>Ascarididae</taxon>
        <taxon>Ascaris</taxon>
    </lineage>
</organism>
<evidence type="ECO:0000256" key="1">
    <source>
        <dbReference type="SAM" id="Coils"/>
    </source>
</evidence>
<evidence type="ECO:0000313" key="3">
    <source>
        <dbReference type="WBParaSite" id="ALUE_0001391401-mRNA-1"/>
    </source>
</evidence>
<accession>A0A0M3I929</accession>
<keyword evidence="1" id="KW-0175">Coiled coil</keyword>
<dbReference type="Proteomes" id="UP000036681">
    <property type="component" value="Unplaced"/>
</dbReference>
<dbReference type="AlphaFoldDB" id="A0A0M3I929"/>
<feature type="coiled-coil region" evidence="1">
    <location>
        <begin position="29"/>
        <end position="56"/>
    </location>
</feature>